<evidence type="ECO:0000313" key="2">
    <source>
        <dbReference type="Proteomes" id="UP001183629"/>
    </source>
</evidence>
<organism evidence="1 2">
    <name type="scientific">Catenuloplanes niger</name>
    <dbReference type="NCBI Taxonomy" id="587534"/>
    <lineage>
        <taxon>Bacteria</taxon>
        <taxon>Bacillati</taxon>
        <taxon>Actinomycetota</taxon>
        <taxon>Actinomycetes</taxon>
        <taxon>Micromonosporales</taxon>
        <taxon>Micromonosporaceae</taxon>
        <taxon>Catenuloplanes</taxon>
    </lineage>
</organism>
<dbReference type="Proteomes" id="UP001183629">
    <property type="component" value="Unassembled WGS sequence"/>
</dbReference>
<dbReference type="RefSeq" id="WP_310428514.1">
    <property type="nucleotide sequence ID" value="NZ_JAVDYC010000001.1"/>
</dbReference>
<sequence length="87" mass="9069">MGPIAVLRSLAEVARLPGPAALPDRLAAAEEHLGPADFRGVWGDDGFPAEEAEAVEAARWHLGAGSAGINLMHEDQGVPFRLTVTAT</sequence>
<accession>A0AAE4CYQ0</accession>
<dbReference type="EMBL" id="JAVDYC010000001">
    <property type="protein sequence ID" value="MDR7327838.1"/>
    <property type="molecule type" value="Genomic_DNA"/>
</dbReference>
<keyword evidence="2" id="KW-1185">Reference proteome</keyword>
<dbReference type="AlphaFoldDB" id="A0AAE4CYQ0"/>
<evidence type="ECO:0000313" key="1">
    <source>
        <dbReference type="EMBL" id="MDR7327838.1"/>
    </source>
</evidence>
<name>A0AAE4CYQ0_9ACTN</name>
<comment type="caution">
    <text evidence="1">The sequence shown here is derived from an EMBL/GenBank/DDBJ whole genome shotgun (WGS) entry which is preliminary data.</text>
</comment>
<reference evidence="1 2" key="1">
    <citation type="submission" date="2023-07" db="EMBL/GenBank/DDBJ databases">
        <title>Sequencing the genomes of 1000 actinobacteria strains.</title>
        <authorList>
            <person name="Klenk H.-P."/>
        </authorList>
    </citation>
    <scope>NUCLEOTIDE SEQUENCE [LARGE SCALE GENOMIC DNA]</scope>
    <source>
        <strain evidence="1 2">DSM 44711</strain>
    </source>
</reference>
<protein>
    <submittedName>
        <fullName evidence="1">Uncharacterized protein</fullName>
    </submittedName>
</protein>
<proteinExistence type="predicted"/>
<gene>
    <name evidence="1" type="ORF">J2S44_008088</name>
</gene>